<dbReference type="EMBL" id="JAEANY010000002">
    <property type="protein sequence ID" value="MBH5322388.1"/>
    <property type="molecule type" value="Genomic_DNA"/>
</dbReference>
<sequence length="554" mass="61359">MKAQAAERSGNRDAARAILLAGLEKHPKEPGLHHALGKWYLSQTDAGSAVEHFRQAAQLAPENIPFAIDQAIALSTAKQFREAIAVLKKIEDQAKDSPAYCSTRGLAERGSGDLAAAAHWYDKALSLEPERIRALHGRATVALERGEPDAVARFDANLTRDRSDAYQWYGKAQALDAEGRTDEARKIAEMLVKQVPQWTDALKLLAQLRLAVGETDYTAHYAEAAAKVPQDPNIAYEHATLLAGLEDYPEALEVVERARKHFPKVDHFTLMEATYAGALGELDHAESLFQEMRPDNEQRWTQEARHAVRLGEHGRADKAIERALAHNPFSVTAWAIRGILWRMADDPRADWLHGQRGLVAMVDLHDAHTVLPPAVDRLKQLHDRSAMPIGQSLRGGTQTRGNLFDRHEPEFQALRDAVLSTLEEYRASLPAVDETHPLLRYRTARWTVSGSWSVRLGGGGDRHATHIHPEGIISSALYCELPDEVGATEGHEGWIELGRPPIDLPLELDPLFTLQPREGALALFPSTLYHGTRPFADGRRMTVAFDVTAPSEAI</sequence>
<reference evidence="4 5" key="1">
    <citation type="submission" date="2020-11" db="EMBL/GenBank/DDBJ databases">
        <title>Erythrobacter sediminis sp. nov., a marine bacterium from a tidal flat of Garorim Bay.</title>
        <authorList>
            <person name="Kim D."/>
            <person name="Yoo Y."/>
            <person name="Kim J.-J."/>
        </authorList>
    </citation>
    <scope>NUCLEOTIDE SEQUENCE [LARGE SCALE GENOMIC DNA]</scope>
    <source>
        <strain evidence="4 5">JGD-13</strain>
    </source>
</reference>
<organism evidence="4 5">
    <name type="scientific">Aurantiacibacter sediminis</name>
    <dbReference type="NCBI Taxonomy" id="2793064"/>
    <lineage>
        <taxon>Bacteria</taxon>
        <taxon>Pseudomonadati</taxon>
        <taxon>Pseudomonadota</taxon>
        <taxon>Alphaproteobacteria</taxon>
        <taxon>Sphingomonadales</taxon>
        <taxon>Erythrobacteraceae</taxon>
        <taxon>Aurantiacibacter</taxon>
    </lineage>
</organism>
<dbReference type="Pfam" id="PF13428">
    <property type="entry name" value="TPR_14"/>
    <property type="match status" value="1"/>
</dbReference>
<dbReference type="Pfam" id="PF13432">
    <property type="entry name" value="TPR_16"/>
    <property type="match status" value="2"/>
</dbReference>
<accession>A0ABS0N340</accession>
<dbReference type="InterPro" id="IPR012668">
    <property type="entry name" value="CHP02466"/>
</dbReference>
<dbReference type="PANTHER" id="PTHR44858">
    <property type="entry name" value="TETRATRICOPEPTIDE REPEAT PROTEIN 6"/>
    <property type="match status" value="1"/>
</dbReference>
<keyword evidence="2 3" id="KW-0802">TPR repeat</keyword>
<evidence type="ECO:0000313" key="5">
    <source>
        <dbReference type="Proteomes" id="UP000602442"/>
    </source>
</evidence>
<dbReference type="SMART" id="SM00028">
    <property type="entry name" value="TPR"/>
    <property type="match status" value="5"/>
</dbReference>
<dbReference type="PROSITE" id="PS50005">
    <property type="entry name" value="TPR"/>
    <property type="match status" value="1"/>
</dbReference>
<dbReference type="Proteomes" id="UP000602442">
    <property type="component" value="Unassembled WGS sequence"/>
</dbReference>
<proteinExistence type="predicted"/>
<evidence type="ECO:0000256" key="2">
    <source>
        <dbReference type="ARBA" id="ARBA00022803"/>
    </source>
</evidence>
<gene>
    <name evidence="4" type="ORF">I5L03_07290</name>
</gene>
<evidence type="ECO:0000256" key="3">
    <source>
        <dbReference type="PROSITE-ProRule" id="PRU00339"/>
    </source>
</evidence>
<dbReference type="PANTHER" id="PTHR44858:SF1">
    <property type="entry name" value="UDP-N-ACETYLGLUCOSAMINE--PEPTIDE N-ACETYLGLUCOSAMINYLTRANSFERASE SPINDLY-RELATED"/>
    <property type="match status" value="1"/>
</dbReference>
<keyword evidence="5" id="KW-1185">Reference proteome</keyword>
<dbReference type="SUPFAM" id="SSF48452">
    <property type="entry name" value="TPR-like"/>
    <property type="match status" value="2"/>
</dbReference>
<dbReference type="InterPro" id="IPR050498">
    <property type="entry name" value="Ycf3"/>
</dbReference>
<feature type="repeat" description="TPR" evidence="3">
    <location>
        <begin position="30"/>
        <end position="63"/>
    </location>
</feature>
<dbReference type="InterPro" id="IPR019734">
    <property type="entry name" value="TPR_rpt"/>
</dbReference>
<comment type="caution">
    <text evidence="4">The sequence shown here is derived from an EMBL/GenBank/DDBJ whole genome shotgun (WGS) entry which is preliminary data.</text>
</comment>
<evidence type="ECO:0000313" key="4">
    <source>
        <dbReference type="EMBL" id="MBH5322388.1"/>
    </source>
</evidence>
<dbReference type="Pfam" id="PF14559">
    <property type="entry name" value="TPR_19"/>
    <property type="match status" value="1"/>
</dbReference>
<name>A0ABS0N340_9SPHN</name>
<dbReference type="Gene3D" id="1.25.40.10">
    <property type="entry name" value="Tetratricopeptide repeat domain"/>
    <property type="match status" value="3"/>
</dbReference>
<dbReference type="Gene3D" id="2.60.120.620">
    <property type="entry name" value="q2cbj1_9rhob like domain"/>
    <property type="match status" value="1"/>
</dbReference>
<protein>
    <submittedName>
        <fullName evidence="4">Tetratricopeptide repeat protein</fullName>
    </submittedName>
</protein>
<dbReference type="InterPro" id="IPR011990">
    <property type="entry name" value="TPR-like_helical_dom_sf"/>
</dbReference>
<keyword evidence="1" id="KW-0677">Repeat</keyword>
<evidence type="ECO:0000256" key="1">
    <source>
        <dbReference type="ARBA" id="ARBA00022737"/>
    </source>
</evidence>
<dbReference type="Pfam" id="PF13759">
    <property type="entry name" value="2OG-FeII_Oxy_5"/>
    <property type="match status" value="1"/>
</dbReference>